<accession>A0ABQ3VQX5</accession>
<evidence type="ECO:0000256" key="2">
    <source>
        <dbReference type="SAM" id="SignalP"/>
    </source>
</evidence>
<dbReference type="InterPro" id="IPR051795">
    <property type="entry name" value="Glycosyl_Hydrlase_43"/>
</dbReference>
<keyword evidence="4" id="KW-1185">Reference proteome</keyword>
<protein>
    <recommendedName>
        <fullName evidence="5">Glycosyl hydrolase family 32 N-terminal domain-containing protein</fullName>
    </recommendedName>
</protein>
<feature type="signal peptide" evidence="2">
    <location>
        <begin position="1"/>
        <end position="19"/>
    </location>
</feature>
<evidence type="ECO:0000256" key="1">
    <source>
        <dbReference type="SAM" id="MobiDB-lite"/>
    </source>
</evidence>
<evidence type="ECO:0008006" key="5">
    <source>
        <dbReference type="Google" id="ProtNLM"/>
    </source>
</evidence>
<dbReference type="PANTHER" id="PTHR42812">
    <property type="entry name" value="BETA-XYLOSIDASE"/>
    <property type="match status" value="1"/>
</dbReference>
<dbReference type="Proteomes" id="UP000635565">
    <property type="component" value="Unassembled WGS sequence"/>
</dbReference>
<gene>
    <name evidence="3" type="ORF">KSZ_61200</name>
</gene>
<organism evidence="3 4">
    <name type="scientific">Dictyobacter formicarum</name>
    <dbReference type="NCBI Taxonomy" id="2778368"/>
    <lineage>
        <taxon>Bacteria</taxon>
        <taxon>Bacillati</taxon>
        <taxon>Chloroflexota</taxon>
        <taxon>Ktedonobacteria</taxon>
        <taxon>Ktedonobacterales</taxon>
        <taxon>Dictyobacteraceae</taxon>
        <taxon>Dictyobacter</taxon>
    </lineage>
</organism>
<keyword evidence="2" id="KW-0732">Signal</keyword>
<feature type="chain" id="PRO_5046732099" description="Glycosyl hydrolase family 32 N-terminal domain-containing protein" evidence="2">
    <location>
        <begin position="20"/>
        <end position="160"/>
    </location>
</feature>
<name>A0ABQ3VQX5_9CHLR</name>
<dbReference type="EMBL" id="BNJJ01000021">
    <property type="protein sequence ID" value="GHO88114.1"/>
    <property type="molecule type" value="Genomic_DNA"/>
</dbReference>
<reference evidence="3 4" key="1">
    <citation type="journal article" date="2021" name="Int. J. Syst. Evol. Microbiol.">
        <title>Reticulibacter mediterranei gen. nov., sp. nov., within the new family Reticulibacteraceae fam. nov., and Ktedonospora formicarum gen. nov., sp. nov., Ktedonobacter robiniae sp. nov., Dictyobacter formicarum sp. nov. and Dictyobacter arantiisoli sp. nov., belonging to the class Ktedonobacteria.</title>
        <authorList>
            <person name="Yabe S."/>
            <person name="Zheng Y."/>
            <person name="Wang C.M."/>
            <person name="Sakai Y."/>
            <person name="Abe K."/>
            <person name="Yokota A."/>
            <person name="Donadio S."/>
            <person name="Cavaletti L."/>
            <person name="Monciardini P."/>
        </authorList>
    </citation>
    <scope>NUCLEOTIDE SEQUENCE [LARGE SCALE GENOMIC DNA]</scope>
    <source>
        <strain evidence="3 4">SOSP1-9</strain>
    </source>
</reference>
<evidence type="ECO:0000313" key="3">
    <source>
        <dbReference type="EMBL" id="GHO88114.1"/>
    </source>
</evidence>
<dbReference type="InterPro" id="IPR023296">
    <property type="entry name" value="Glyco_hydro_beta-prop_sf"/>
</dbReference>
<sequence length="160" mass="17298">MLGSLLLPVALLLATTGCAQQSQETSAKDKAGTMQQTFQNPVIDSDFPDPGIIQAGNFYYSYATNAAPCEQAAENPILASQMKKAPFVIGPGGQTVFQLGDQTWIVYHAWNSNADGSRGDSRCMWLDRITWQDDKPQIQGPTTQAQPVPSLKGSHGDLVR</sequence>
<proteinExistence type="predicted"/>
<dbReference type="SUPFAM" id="SSF75005">
    <property type="entry name" value="Arabinanase/levansucrase/invertase"/>
    <property type="match status" value="2"/>
</dbReference>
<dbReference type="Gene3D" id="2.115.10.20">
    <property type="entry name" value="Glycosyl hydrolase domain, family 43"/>
    <property type="match status" value="2"/>
</dbReference>
<evidence type="ECO:0000313" key="4">
    <source>
        <dbReference type="Proteomes" id="UP000635565"/>
    </source>
</evidence>
<feature type="region of interest" description="Disordered" evidence="1">
    <location>
        <begin position="134"/>
        <end position="160"/>
    </location>
</feature>
<dbReference type="PANTHER" id="PTHR42812:SF5">
    <property type="entry name" value="ENDO-ARABINASE"/>
    <property type="match status" value="1"/>
</dbReference>
<comment type="caution">
    <text evidence="3">The sequence shown here is derived from an EMBL/GenBank/DDBJ whole genome shotgun (WGS) entry which is preliminary data.</text>
</comment>